<dbReference type="OrthoDB" id="1108718at2759"/>
<comment type="similarity">
    <text evidence="1">Belongs to the peptidase C48 family.</text>
</comment>
<feature type="region of interest" description="Disordered" evidence="4">
    <location>
        <begin position="551"/>
        <end position="578"/>
    </location>
</feature>
<reference evidence="8 9" key="2">
    <citation type="submission" date="2025-04" db="UniProtKB">
        <authorList>
            <consortium name="RefSeq"/>
        </authorList>
    </citation>
    <scope>IDENTIFICATION</scope>
    <source>
        <tissue evidence="8 9">Leaf</tissue>
    </source>
</reference>
<evidence type="ECO:0000256" key="1">
    <source>
        <dbReference type="ARBA" id="ARBA00005234"/>
    </source>
</evidence>
<dbReference type="RefSeq" id="XP_056845350.1">
    <property type="nucleotide sequence ID" value="XM_056989370.1"/>
</dbReference>
<evidence type="ECO:0000259" key="5">
    <source>
        <dbReference type="Pfam" id="PF02902"/>
    </source>
</evidence>
<dbReference type="AlphaFoldDB" id="A0A9W3C1H0"/>
<dbReference type="Pfam" id="PF02902">
    <property type="entry name" value="Peptidase_C48"/>
    <property type="match status" value="1"/>
</dbReference>
<dbReference type="SUPFAM" id="SSF54001">
    <property type="entry name" value="Cysteine proteinases"/>
    <property type="match status" value="1"/>
</dbReference>
<feature type="domain" description="DUF1985" evidence="6">
    <location>
        <begin position="80"/>
        <end position="222"/>
    </location>
</feature>
<dbReference type="Proteomes" id="UP000504610">
    <property type="component" value="Chromosome 1"/>
</dbReference>
<dbReference type="InterPro" id="IPR003653">
    <property type="entry name" value="Peptidase_C48_C"/>
</dbReference>
<evidence type="ECO:0000313" key="9">
    <source>
        <dbReference type="RefSeq" id="XP_056856664.1"/>
    </source>
</evidence>
<dbReference type="PANTHER" id="PTHR48449:SF2">
    <property type="entry name" value="UBIQUITIN-LIKE PROTEASE FAMILY PROFILE DOMAIN-CONTAINING PROTEIN"/>
    <property type="match status" value="1"/>
</dbReference>
<sequence>MEDNDGIRRPNCRLPERLFAFGEEPTGVRVTPYHKAGAIRSILDALDPEEIEHIRASPFSRLIEIADKPSFSGRFGRYIISRQLKVFKKHEAWFLFAGKPIRFSIREFALVTGLNCSKFPKRCKRKAKNFMEDVGEKPYWGELFGSLKEVPVSSVVKMLGKKTVVDRETRLKYAYLSLLSSVILPTTHSPRISQEAAEMIKDFDAFFAYPWGRVSFEMLMSSIKERKEVALYQNTIALKGFVLALQLVIVECVPALTEVVQDGSSSGSDGEAGGDDDPLQLDKDGRKNISPGHARDTDAAGKALVESIMLDGNGEITLAADYQWSDDEEDDAVSNMVGLVEQRFGFRNDCFVGGATKEDVTRLRQESKAEMLNRKTVKSKAGTSSQVQDGVDLDLLASMVRDKLKDDFQLLHGSVANVQESANDFTETILVNINDVFGIVQDTARQIKTMSEEMRRLSATLPVPPVQSQVPRPTVVNAGTQTMTDSTSIISDAIMFANRSSTLPTALTFLRYRSITLVNHPILVPQVVEDTNTSVNQLINKTGLEDRHAEQCVHPCDESDRLRPANTDKEQESNLDPSLLFPNPTFSLGLTQEARVYPSTNANVSVHNEEDLCHEDNVDATLGEAGNVCRKSKRQKVPTKLLMGEYECDKGFQIRATKAVVDCIYEGGNVDYKAKFTALLEKMNTPFGHIQSSDLYDIVQRATQVSAKLVDVLMFHTSSLFHSPSSHKQQFSSVFMDTQFVSHFTKLYTKFSKVAKKDSYKFSSNVVDMFLQLPASVDAVRFYFPFYLDKKYWVGICVDCTTWSVTVLDCNIELRTEYMMNKEVRPLALMFPYFLKQLGREVGSRDCKPMAIDRPRNIPQQKEVTHSAVSSVIFIQAHAVGGVDACKCITPDVLDSMVEMLLVTLYEASVGPL</sequence>
<dbReference type="GO" id="GO:0006508">
    <property type="term" value="P:proteolysis"/>
    <property type="evidence" value="ECO:0007669"/>
    <property type="project" value="UniProtKB-KW"/>
</dbReference>
<dbReference type="KEGG" id="rsz:108824792"/>
<keyword evidence="2" id="KW-0645">Protease</keyword>
<feature type="compositionally biased region" description="Basic and acidic residues" evidence="4">
    <location>
        <begin position="280"/>
        <end position="298"/>
    </location>
</feature>
<feature type="compositionally biased region" description="Basic and acidic residues" evidence="4">
    <location>
        <begin position="551"/>
        <end position="572"/>
    </location>
</feature>
<dbReference type="GO" id="GO:0008234">
    <property type="term" value="F:cysteine-type peptidase activity"/>
    <property type="evidence" value="ECO:0007669"/>
    <property type="project" value="InterPro"/>
</dbReference>
<keyword evidence="3" id="KW-0378">Hydrolase</keyword>
<organism evidence="7 8">
    <name type="scientific">Raphanus sativus</name>
    <name type="common">Radish</name>
    <name type="synonym">Raphanus raphanistrum var. sativus</name>
    <dbReference type="NCBI Taxonomy" id="3726"/>
    <lineage>
        <taxon>Eukaryota</taxon>
        <taxon>Viridiplantae</taxon>
        <taxon>Streptophyta</taxon>
        <taxon>Embryophyta</taxon>
        <taxon>Tracheophyta</taxon>
        <taxon>Spermatophyta</taxon>
        <taxon>Magnoliopsida</taxon>
        <taxon>eudicotyledons</taxon>
        <taxon>Gunneridae</taxon>
        <taxon>Pentapetalae</taxon>
        <taxon>rosids</taxon>
        <taxon>malvids</taxon>
        <taxon>Brassicales</taxon>
        <taxon>Brassicaceae</taxon>
        <taxon>Brassiceae</taxon>
        <taxon>Raphanus</taxon>
    </lineage>
</organism>
<dbReference type="GeneID" id="108824792"/>
<gene>
    <name evidence="8" type="primary">LOC108824792</name>
    <name evidence="9" type="synonym">LOC130506073</name>
</gene>
<evidence type="ECO:0000256" key="3">
    <source>
        <dbReference type="ARBA" id="ARBA00022801"/>
    </source>
</evidence>
<dbReference type="InterPro" id="IPR038765">
    <property type="entry name" value="Papain-like_cys_pep_sf"/>
</dbReference>
<evidence type="ECO:0000256" key="2">
    <source>
        <dbReference type="ARBA" id="ARBA00022670"/>
    </source>
</evidence>
<evidence type="ECO:0000256" key="4">
    <source>
        <dbReference type="SAM" id="MobiDB-lite"/>
    </source>
</evidence>
<keyword evidence="7" id="KW-1185">Reference proteome</keyword>
<name>A0A9W3C1H0_RAPSA</name>
<evidence type="ECO:0000259" key="6">
    <source>
        <dbReference type="Pfam" id="PF09331"/>
    </source>
</evidence>
<dbReference type="Pfam" id="PF09331">
    <property type="entry name" value="DUF1985"/>
    <property type="match status" value="1"/>
</dbReference>
<feature type="region of interest" description="Disordered" evidence="4">
    <location>
        <begin position="261"/>
        <end position="298"/>
    </location>
</feature>
<dbReference type="KEGG" id="rsz:130506073"/>
<proteinExistence type="inferred from homology"/>
<feature type="domain" description="Ubiquitin-like protease family profile" evidence="5">
    <location>
        <begin position="719"/>
        <end position="885"/>
    </location>
</feature>
<protein>
    <submittedName>
        <fullName evidence="8">Uncharacterized protein LOC108824792</fullName>
    </submittedName>
    <submittedName>
        <fullName evidence="9">Uncharacterized protein LOC130506073</fullName>
    </submittedName>
</protein>
<evidence type="ECO:0000313" key="7">
    <source>
        <dbReference type="Proteomes" id="UP000504610"/>
    </source>
</evidence>
<dbReference type="RefSeq" id="XP_056856664.1">
    <property type="nucleotide sequence ID" value="XM_057000684.1"/>
</dbReference>
<dbReference type="InterPro" id="IPR015410">
    <property type="entry name" value="DUF1985"/>
</dbReference>
<reference evidence="7" key="1">
    <citation type="journal article" date="2019" name="Database">
        <title>The radish genome database (RadishGD): an integrated information resource for radish genomics.</title>
        <authorList>
            <person name="Yu H.J."/>
            <person name="Baek S."/>
            <person name="Lee Y.J."/>
            <person name="Cho A."/>
            <person name="Mun J.H."/>
        </authorList>
    </citation>
    <scope>NUCLEOTIDE SEQUENCE [LARGE SCALE GENOMIC DNA]</scope>
    <source>
        <strain evidence="7">cv. WK10039</strain>
    </source>
</reference>
<evidence type="ECO:0000313" key="8">
    <source>
        <dbReference type="RefSeq" id="XP_056845350.1"/>
    </source>
</evidence>
<dbReference type="PANTHER" id="PTHR48449">
    <property type="entry name" value="DUF1985 DOMAIN-CONTAINING PROTEIN"/>
    <property type="match status" value="1"/>
</dbReference>
<accession>A0A9W3C1H0</accession>